<dbReference type="AlphaFoldDB" id="A0A8H7NEP4"/>
<feature type="transmembrane region" description="Helical" evidence="1">
    <location>
        <begin position="215"/>
        <end position="234"/>
    </location>
</feature>
<sequence>MSRSSRNRHQHECQYSGCKERQVKVRYENHSTRIRSRYCPDHTCCHFPRCPEGKLSKHELYCAKHGSCGISDCNNRAPDGLCISKTWYCRFHIVICKWHDCSKEAEPRNEFCDDHRDMVEREKLYPDPPVVLPAYVQERIPECVKEYPRTMCRSASSAAAPATVRRGISTAPVMSARRRDARGRRRGTRDAEGSTFCDAHVKEEPETCEAWDIEFVYVFVTAVLLAVAVAFFYMEW</sequence>
<keyword evidence="1" id="KW-0472">Membrane</keyword>
<evidence type="ECO:0000313" key="3">
    <source>
        <dbReference type="Proteomes" id="UP000616885"/>
    </source>
</evidence>
<organism evidence="2 3">
    <name type="scientific">Bionectria ochroleuca</name>
    <name type="common">Gliocladium roseum</name>
    <dbReference type="NCBI Taxonomy" id="29856"/>
    <lineage>
        <taxon>Eukaryota</taxon>
        <taxon>Fungi</taxon>
        <taxon>Dikarya</taxon>
        <taxon>Ascomycota</taxon>
        <taxon>Pezizomycotina</taxon>
        <taxon>Sordariomycetes</taxon>
        <taxon>Hypocreomycetidae</taxon>
        <taxon>Hypocreales</taxon>
        <taxon>Bionectriaceae</taxon>
        <taxon>Clonostachys</taxon>
    </lineage>
</organism>
<evidence type="ECO:0000256" key="1">
    <source>
        <dbReference type="SAM" id="Phobius"/>
    </source>
</evidence>
<keyword evidence="1" id="KW-1133">Transmembrane helix</keyword>
<dbReference type="Proteomes" id="UP000616885">
    <property type="component" value="Unassembled WGS sequence"/>
</dbReference>
<keyword evidence="1" id="KW-0812">Transmembrane</keyword>
<comment type="caution">
    <text evidence="2">The sequence shown here is derived from an EMBL/GenBank/DDBJ whole genome shotgun (WGS) entry which is preliminary data.</text>
</comment>
<reference evidence="2" key="1">
    <citation type="submission" date="2020-10" db="EMBL/GenBank/DDBJ databases">
        <title>High-Quality Genome Resource of Clonostachys rosea strain S41 by Oxford Nanopore Long-Read Sequencing.</title>
        <authorList>
            <person name="Wang H."/>
        </authorList>
    </citation>
    <scope>NUCLEOTIDE SEQUENCE</scope>
    <source>
        <strain evidence="2">S41</strain>
    </source>
</reference>
<proteinExistence type="predicted"/>
<protein>
    <submittedName>
        <fullName evidence="2">Uncharacterized protein</fullName>
    </submittedName>
</protein>
<name>A0A8H7NEP4_BIOOC</name>
<dbReference type="EMBL" id="JADCTT010000003">
    <property type="protein sequence ID" value="KAF9754497.1"/>
    <property type="molecule type" value="Genomic_DNA"/>
</dbReference>
<accession>A0A8H7NEP4</accession>
<evidence type="ECO:0000313" key="2">
    <source>
        <dbReference type="EMBL" id="KAF9754497.1"/>
    </source>
</evidence>
<gene>
    <name evidence="2" type="ORF">IM811_009938</name>
</gene>